<gene>
    <name evidence="5" type="primary">recX</name>
    <name evidence="9" type="ordered locus">Deipe_3584</name>
</gene>
<dbReference type="PATRIC" id="fig|937777.3.peg.3594"/>
<evidence type="ECO:0000259" key="6">
    <source>
        <dbReference type="Pfam" id="PF02631"/>
    </source>
</evidence>
<comment type="function">
    <text evidence="5">Modulates RecA activity.</text>
</comment>
<dbReference type="eggNOG" id="COG2137">
    <property type="taxonomic scope" value="Bacteria"/>
</dbReference>
<dbReference type="InterPro" id="IPR053926">
    <property type="entry name" value="RecX_HTH_1st"/>
</dbReference>
<name>L0A549_DEIPD</name>
<evidence type="ECO:0000256" key="3">
    <source>
        <dbReference type="ARBA" id="ARBA00018111"/>
    </source>
</evidence>
<dbReference type="HAMAP" id="MF_01114">
    <property type="entry name" value="RecX"/>
    <property type="match status" value="1"/>
</dbReference>
<sequence>MADAMQYAFRALAQRALTEQELRTRLARRDVSTEEAERVISRLRELGYLDDTALARAASDRRGVGASRIRFDLKRRGVDRQTVDAALLTRDPEQERNEAAQLVERNRERWLRARDPRARAYGFLARRGFSPDVIWSVLRALESEANEL</sequence>
<evidence type="ECO:0000313" key="9">
    <source>
        <dbReference type="EMBL" id="AFZ69013.1"/>
    </source>
</evidence>
<dbReference type="InterPro" id="IPR003783">
    <property type="entry name" value="Regulatory_RecX"/>
</dbReference>
<dbReference type="Pfam" id="PF21982">
    <property type="entry name" value="RecX_HTH1"/>
    <property type="match status" value="1"/>
</dbReference>
<dbReference type="PANTHER" id="PTHR33602:SF1">
    <property type="entry name" value="REGULATORY PROTEIN RECX FAMILY PROTEIN"/>
    <property type="match status" value="1"/>
</dbReference>
<feature type="domain" description="RecX first three-helical" evidence="8">
    <location>
        <begin position="4"/>
        <end position="43"/>
    </location>
</feature>
<accession>L0A549</accession>
<dbReference type="InterPro" id="IPR053924">
    <property type="entry name" value="RecX_HTH_2nd"/>
</dbReference>
<dbReference type="STRING" id="937777.Deipe_3584"/>
<evidence type="ECO:0000256" key="1">
    <source>
        <dbReference type="ARBA" id="ARBA00004496"/>
    </source>
</evidence>
<dbReference type="HOGENOM" id="CLU_066607_3_3_0"/>
<dbReference type="RefSeq" id="WP_015237309.1">
    <property type="nucleotide sequence ID" value="NC_019793.1"/>
</dbReference>
<keyword evidence="10" id="KW-1185">Reference proteome</keyword>
<feature type="domain" description="RecX third three-helical" evidence="7">
    <location>
        <begin position="114"/>
        <end position="138"/>
    </location>
</feature>
<keyword evidence="4 5" id="KW-0963">Cytoplasm</keyword>
<organism evidence="9 10">
    <name type="scientific">Deinococcus peraridilitoris (strain DSM 19664 / LMG 22246 / CIP 109416 / KR-200)</name>
    <dbReference type="NCBI Taxonomy" id="937777"/>
    <lineage>
        <taxon>Bacteria</taxon>
        <taxon>Thermotogati</taxon>
        <taxon>Deinococcota</taxon>
        <taxon>Deinococci</taxon>
        <taxon>Deinococcales</taxon>
        <taxon>Deinococcaceae</taxon>
        <taxon>Deinococcus</taxon>
    </lineage>
</organism>
<proteinExistence type="inferred from homology"/>
<dbReference type="AlphaFoldDB" id="L0A549"/>
<dbReference type="EMBL" id="CP003382">
    <property type="protein sequence ID" value="AFZ69013.1"/>
    <property type="molecule type" value="Genomic_DNA"/>
</dbReference>
<evidence type="ECO:0000256" key="4">
    <source>
        <dbReference type="ARBA" id="ARBA00022490"/>
    </source>
</evidence>
<protein>
    <recommendedName>
        <fullName evidence="3 5">Regulatory protein RecX</fullName>
    </recommendedName>
</protein>
<dbReference type="GO" id="GO:0005737">
    <property type="term" value="C:cytoplasm"/>
    <property type="evidence" value="ECO:0007669"/>
    <property type="project" value="UniProtKB-SubCell"/>
</dbReference>
<evidence type="ECO:0000313" key="10">
    <source>
        <dbReference type="Proteomes" id="UP000010467"/>
    </source>
</evidence>
<dbReference type="OrthoDB" id="68219at2"/>
<dbReference type="Pfam" id="PF21981">
    <property type="entry name" value="RecX_HTH3"/>
    <property type="match status" value="1"/>
</dbReference>
<dbReference type="InterPro" id="IPR053925">
    <property type="entry name" value="RecX_HTH_3rd"/>
</dbReference>
<evidence type="ECO:0000256" key="2">
    <source>
        <dbReference type="ARBA" id="ARBA00009695"/>
    </source>
</evidence>
<dbReference type="KEGG" id="dpd:Deipe_3584"/>
<dbReference type="Proteomes" id="UP000010467">
    <property type="component" value="Chromosome"/>
</dbReference>
<feature type="domain" description="RecX second three-helical" evidence="6">
    <location>
        <begin position="53"/>
        <end position="87"/>
    </location>
</feature>
<evidence type="ECO:0000259" key="8">
    <source>
        <dbReference type="Pfam" id="PF21982"/>
    </source>
</evidence>
<dbReference type="PANTHER" id="PTHR33602">
    <property type="entry name" value="REGULATORY PROTEIN RECX FAMILY PROTEIN"/>
    <property type="match status" value="1"/>
</dbReference>
<evidence type="ECO:0000259" key="7">
    <source>
        <dbReference type="Pfam" id="PF21981"/>
    </source>
</evidence>
<comment type="subcellular location">
    <subcellularLocation>
        <location evidence="1 5">Cytoplasm</location>
    </subcellularLocation>
</comment>
<dbReference type="Gene3D" id="1.10.10.10">
    <property type="entry name" value="Winged helix-like DNA-binding domain superfamily/Winged helix DNA-binding domain"/>
    <property type="match status" value="3"/>
</dbReference>
<dbReference type="Pfam" id="PF02631">
    <property type="entry name" value="RecX_HTH2"/>
    <property type="match status" value="1"/>
</dbReference>
<evidence type="ECO:0000256" key="5">
    <source>
        <dbReference type="HAMAP-Rule" id="MF_01114"/>
    </source>
</evidence>
<dbReference type="GO" id="GO:0006282">
    <property type="term" value="P:regulation of DNA repair"/>
    <property type="evidence" value="ECO:0007669"/>
    <property type="project" value="UniProtKB-UniRule"/>
</dbReference>
<comment type="similarity">
    <text evidence="2 5">Belongs to the RecX family.</text>
</comment>
<reference evidence="10" key="1">
    <citation type="submission" date="2012-03" db="EMBL/GenBank/DDBJ databases">
        <title>Complete sequence of chromosome of Deinococcus peraridilitoris DSM 19664.</title>
        <authorList>
            <person name="Lucas S."/>
            <person name="Copeland A."/>
            <person name="Lapidus A."/>
            <person name="Glavina del Rio T."/>
            <person name="Dalin E."/>
            <person name="Tice H."/>
            <person name="Bruce D."/>
            <person name="Goodwin L."/>
            <person name="Pitluck S."/>
            <person name="Peters L."/>
            <person name="Mikhailova N."/>
            <person name="Lu M."/>
            <person name="Kyrpides N."/>
            <person name="Mavromatis K."/>
            <person name="Ivanova N."/>
            <person name="Brettin T."/>
            <person name="Detter J.C."/>
            <person name="Han C."/>
            <person name="Larimer F."/>
            <person name="Land M."/>
            <person name="Hauser L."/>
            <person name="Markowitz V."/>
            <person name="Cheng J.-F."/>
            <person name="Hugenholtz P."/>
            <person name="Woyke T."/>
            <person name="Wu D."/>
            <person name="Pukall R."/>
            <person name="Steenblock K."/>
            <person name="Brambilla E."/>
            <person name="Klenk H.-P."/>
            <person name="Eisen J.A."/>
        </authorList>
    </citation>
    <scope>NUCLEOTIDE SEQUENCE [LARGE SCALE GENOMIC DNA]</scope>
    <source>
        <strain evidence="10">DSM 19664 / LMG 22246 / CIP 109416 / KR-200</strain>
    </source>
</reference>
<dbReference type="InterPro" id="IPR036388">
    <property type="entry name" value="WH-like_DNA-bd_sf"/>
</dbReference>